<accession>A0A174L4N3</accession>
<evidence type="ECO:0000313" key="1">
    <source>
        <dbReference type="EMBL" id="CUP17417.1"/>
    </source>
</evidence>
<dbReference type="EMBL" id="CZAB01000024">
    <property type="protein sequence ID" value="CUP17417.1"/>
    <property type="molecule type" value="Genomic_DNA"/>
</dbReference>
<dbReference type="Proteomes" id="UP000095512">
    <property type="component" value="Unassembled WGS sequence"/>
</dbReference>
<organism evidence="1 2">
    <name type="scientific">Enterocloster clostridioformis</name>
    <dbReference type="NCBI Taxonomy" id="1531"/>
    <lineage>
        <taxon>Bacteria</taxon>
        <taxon>Bacillati</taxon>
        <taxon>Bacillota</taxon>
        <taxon>Clostridia</taxon>
        <taxon>Lachnospirales</taxon>
        <taxon>Lachnospiraceae</taxon>
        <taxon>Enterocloster</taxon>
    </lineage>
</organism>
<evidence type="ECO:0000313" key="2">
    <source>
        <dbReference type="Proteomes" id="UP000095512"/>
    </source>
</evidence>
<dbReference type="AlphaFoldDB" id="A0A174L4N3"/>
<sequence length="101" mass="11238">MAGRRKDAEGRERDSVAAWFREGEDELPPVESGKRAYLGLEGKLRGREQERRQLIEDQDSCLPGRHGSSWTGGMADKLSSAVLWRSSCIRFTISMAPAAQS</sequence>
<name>A0A174L4N3_9FIRM</name>
<proteinExistence type="predicted"/>
<protein>
    <submittedName>
        <fullName evidence="1">Uncharacterized protein</fullName>
    </submittedName>
</protein>
<gene>
    <name evidence="1" type="ORF">ERS852480_02779</name>
</gene>
<reference evidence="1 2" key="1">
    <citation type="submission" date="2015-09" db="EMBL/GenBank/DDBJ databases">
        <authorList>
            <consortium name="Pathogen Informatics"/>
        </authorList>
    </citation>
    <scope>NUCLEOTIDE SEQUENCE [LARGE SCALE GENOMIC DNA]</scope>
    <source>
        <strain evidence="1 2">2789STDY5834865</strain>
    </source>
</reference>